<reference evidence="3 4" key="1">
    <citation type="journal article" date="2016" name="Nat. Commun.">
        <title>Thousands of microbial genomes shed light on interconnected biogeochemical processes in an aquifer system.</title>
        <authorList>
            <person name="Anantharaman K."/>
            <person name="Brown C.T."/>
            <person name="Hug L.A."/>
            <person name="Sharon I."/>
            <person name="Castelle C.J."/>
            <person name="Probst A.J."/>
            <person name="Thomas B.C."/>
            <person name="Singh A."/>
            <person name="Wilkins M.J."/>
            <person name="Karaoz U."/>
            <person name="Brodie E.L."/>
            <person name="Williams K.H."/>
            <person name="Hubbard S.S."/>
            <person name="Banfield J.F."/>
        </authorList>
    </citation>
    <scope>NUCLEOTIDE SEQUENCE [LARGE SCALE GENOMIC DNA]</scope>
</reference>
<organism evidence="3 4">
    <name type="scientific">Candidatus Ryanbacteria bacterium RIFCSPLOWO2_01_FULL_48_26</name>
    <dbReference type="NCBI Taxonomy" id="1802126"/>
    <lineage>
        <taxon>Bacteria</taxon>
        <taxon>Candidatus Ryaniibacteriota</taxon>
    </lineage>
</organism>
<comment type="caution">
    <text evidence="3">The sequence shown here is derived from an EMBL/GenBank/DDBJ whole genome shotgun (WGS) entry which is preliminary data.</text>
</comment>
<name>A0A1G2GR28_9BACT</name>
<evidence type="ECO:0000256" key="1">
    <source>
        <dbReference type="SAM" id="MobiDB-lite"/>
    </source>
</evidence>
<feature type="region of interest" description="Disordered" evidence="1">
    <location>
        <begin position="214"/>
        <end position="259"/>
    </location>
</feature>
<dbReference type="Pfam" id="PF26593">
    <property type="entry name" value="TraC-like"/>
    <property type="match status" value="1"/>
</dbReference>
<evidence type="ECO:0000313" key="4">
    <source>
        <dbReference type="Proteomes" id="UP000179106"/>
    </source>
</evidence>
<dbReference type="STRING" id="1802126.A3B25_03930"/>
<gene>
    <name evidence="3" type="ORF">A3B25_03930</name>
</gene>
<feature type="compositionally biased region" description="Polar residues" evidence="1">
    <location>
        <begin position="246"/>
        <end position="259"/>
    </location>
</feature>
<evidence type="ECO:0000313" key="3">
    <source>
        <dbReference type="EMBL" id="OGZ52579.1"/>
    </source>
</evidence>
<dbReference type="InterPro" id="IPR058596">
    <property type="entry name" value="TraC-like_dom"/>
</dbReference>
<dbReference type="AlphaFoldDB" id="A0A1G2GR28"/>
<proteinExistence type="predicted"/>
<sequence>MQKTDVGNTQDLVAIKEIKEGTLVLKDGGLRQIIMVGGVNFALKSEMEQNILTQGYQNFLNSVSFPLQIVIHSRKVNIEKYLDELAGYQIAETSPLLKNQGEEYREFIRGFVQKNAIMEKSFFVTIPFTPIKLPTPKSVSLSAMSLPFLKKKSDPQAEERTREEQSRIFNENLAQLKQRVNQVLEGLLGIGLDATILTDQQLIELFYNYYNPENAPREGMTLPPQDEKLKISTEGGSASLRGSEDPSGSRTTGGKNDIF</sequence>
<dbReference type="EMBL" id="MHNW01000043">
    <property type="protein sequence ID" value="OGZ52579.1"/>
    <property type="molecule type" value="Genomic_DNA"/>
</dbReference>
<evidence type="ECO:0000259" key="2">
    <source>
        <dbReference type="Pfam" id="PF26593"/>
    </source>
</evidence>
<feature type="domain" description="TraC-like" evidence="2">
    <location>
        <begin position="20"/>
        <end position="211"/>
    </location>
</feature>
<protein>
    <recommendedName>
        <fullName evidence="2">TraC-like domain-containing protein</fullName>
    </recommendedName>
</protein>
<dbReference type="Proteomes" id="UP000179106">
    <property type="component" value="Unassembled WGS sequence"/>
</dbReference>
<accession>A0A1G2GR28</accession>